<organism evidence="3 4">
    <name type="scientific">Corynebacterium mastitidis</name>
    <dbReference type="NCBI Taxonomy" id="161890"/>
    <lineage>
        <taxon>Bacteria</taxon>
        <taxon>Bacillati</taxon>
        <taxon>Actinomycetota</taxon>
        <taxon>Actinomycetes</taxon>
        <taxon>Mycobacteriales</taxon>
        <taxon>Corynebacteriaceae</taxon>
        <taxon>Corynebacterium</taxon>
    </lineage>
</organism>
<feature type="domain" description="DUF418" evidence="2">
    <location>
        <begin position="224"/>
        <end position="392"/>
    </location>
</feature>
<feature type="transmembrane region" description="Helical" evidence="1">
    <location>
        <begin position="279"/>
        <end position="296"/>
    </location>
</feature>
<dbReference type="PANTHER" id="PTHR30590:SF2">
    <property type="entry name" value="INNER MEMBRANE PROTEIN"/>
    <property type="match status" value="1"/>
</dbReference>
<sequence length="403" mass="43024">MTTPVERQPLRAVRTRFLAPDLARGLMLLSIALANVGTAWAPATEGMAAGGLGGIRDGSVADKVAVVLGAMFVHVRGLPMFSTLLGFGVGMISLSLLRRGYPRAEAQKVLARRYGWLAAFGVVHALFLFFGDIMLSYGLCGLVLTLLIGLDNKKLMWIAGVLWGVGVLLSFPLNLIGRGMSAYIFDSYLDYLGMGVMAIFTYLIGSPFLLLQLLPPMLVGLLMARMLMLHDVPAHRRGLRVWAGVAVAFILLVGLPWGLAAIGVLPGSWVTPLYALNQAAGYVTGPGLVALIALAAQPAQRRLQAEGSLNPVVGALVALGKRSMSGYVGQSLLFFVVILPFTLNLAEGMGAAGKSLIACGVWVVTLLAAVVLERLGRPGPLERAHRRLSYGKEGLREQWALQR</sequence>
<dbReference type="InterPro" id="IPR052529">
    <property type="entry name" value="Bact_Transport_Assoc"/>
</dbReference>
<dbReference type="InterPro" id="IPR007349">
    <property type="entry name" value="DUF418"/>
</dbReference>
<feature type="transmembrane region" description="Helical" evidence="1">
    <location>
        <begin position="241"/>
        <end position="259"/>
    </location>
</feature>
<feature type="transmembrane region" description="Helical" evidence="1">
    <location>
        <begin position="327"/>
        <end position="346"/>
    </location>
</feature>
<dbReference type="Pfam" id="PF04235">
    <property type="entry name" value="DUF418"/>
    <property type="match status" value="1"/>
</dbReference>
<feature type="transmembrane region" description="Helical" evidence="1">
    <location>
        <begin position="210"/>
        <end position="229"/>
    </location>
</feature>
<evidence type="ECO:0000259" key="2">
    <source>
        <dbReference type="Pfam" id="PF04235"/>
    </source>
</evidence>
<keyword evidence="4" id="KW-1185">Reference proteome</keyword>
<evidence type="ECO:0000256" key="1">
    <source>
        <dbReference type="SAM" id="Phobius"/>
    </source>
</evidence>
<gene>
    <name evidence="3" type="ORF">V5S96_08935</name>
</gene>
<feature type="transmembrane region" description="Helical" evidence="1">
    <location>
        <begin position="78"/>
        <end position="97"/>
    </location>
</feature>
<protein>
    <submittedName>
        <fullName evidence="3">DUF418 domain-containing protein</fullName>
    </submittedName>
</protein>
<evidence type="ECO:0000313" key="3">
    <source>
        <dbReference type="EMBL" id="MEJ4100479.1"/>
    </source>
</evidence>
<name>A0ABU8NZP2_9CORY</name>
<keyword evidence="1" id="KW-1133">Transmembrane helix</keyword>
<keyword evidence="1" id="KW-0472">Membrane</keyword>
<accession>A0ABU8NZP2</accession>
<dbReference type="PANTHER" id="PTHR30590">
    <property type="entry name" value="INNER MEMBRANE PROTEIN"/>
    <property type="match status" value="1"/>
</dbReference>
<feature type="transmembrane region" description="Helical" evidence="1">
    <location>
        <begin position="352"/>
        <end position="372"/>
    </location>
</feature>
<dbReference type="Proteomes" id="UP001359781">
    <property type="component" value="Unassembled WGS sequence"/>
</dbReference>
<dbReference type="RefSeq" id="WP_337890621.1">
    <property type="nucleotide sequence ID" value="NZ_JBAHVI010000008.1"/>
</dbReference>
<keyword evidence="1" id="KW-0812">Transmembrane</keyword>
<dbReference type="EMBL" id="JBAHVJ010000008">
    <property type="protein sequence ID" value="MEJ4100479.1"/>
    <property type="molecule type" value="Genomic_DNA"/>
</dbReference>
<reference evidence="3 4" key="1">
    <citation type="submission" date="2024-02" db="EMBL/GenBank/DDBJ databases">
        <title>Whole genome sequencing and characterization of Corynebacterium isolated from the ocular surface of dry eye disease sufferers.</title>
        <authorList>
            <person name="Naqvi M."/>
        </authorList>
    </citation>
    <scope>NUCLEOTIDE SEQUENCE [LARGE SCALE GENOMIC DNA]</scope>
    <source>
        <strain evidence="3 4">PCRF</strain>
    </source>
</reference>
<feature type="transmembrane region" description="Helical" evidence="1">
    <location>
        <begin position="117"/>
        <end position="150"/>
    </location>
</feature>
<evidence type="ECO:0000313" key="4">
    <source>
        <dbReference type="Proteomes" id="UP001359781"/>
    </source>
</evidence>
<feature type="transmembrane region" description="Helical" evidence="1">
    <location>
        <begin position="21"/>
        <end position="41"/>
    </location>
</feature>
<proteinExistence type="predicted"/>
<feature type="transmembrane region" description="Helical" evidence="1">
    <location>
        <begin position="156"/>
        <end position="176"/>
    </location>
</feature>
<comment type="caution">
    <text evidence="3">The sequence shown here is derived from an EMBL/GenBank/DDBJ whole genome shotgun (WGS) entry which is preliminary data.</text>
</comment>